<proteinExistence type="inferred from homology"/>
<dbReference type="SUPFAM" id="SSF53300">
    <property type="entry name" value="vWA-like"/>
    <property type="match status" value="1"/>
</dbReference>
<sequence length="617" mass="67044">MHCAIVCRADIVFLIDSSDNTGTRTTTGTMYEDFYNAVDTFIRMGTISNTGIRVGAVFYNDNANQSKSIQISGNRADLLSQISNLSRIDGGILHEVGLDAANDLFNDATRVTTEVVILVTPSRSRGGVIPTNSINTLKRNSGGSTVTVYSLGVARPPRKYYNLSELDAIATGTAIELSSSAKVLNRIQEIASSPPVCVEVATTTAQPVTRSDICDDCDLKSGVGYKAHPTSCRHYIQCKEDYPGPNIIVYERPCNDGLFWNQALKNCVHFPDSDCYRGECESDASYIYESASCGFYFNCTNRNVTTQCCPEERPAFDAVTKTCVPSNTCLFQCLDLTIARNTGCQGIYRPHYSSSGNVNTCKYEVHQPNSKMVIMTCAAGTRFNSTTCSCTNYAPGGEETCPDDLIINPCDTSFDLNFGSNQIKDVAKGAWIGNYGSVQITGERSIFSGNNQQRLFTNRFSNVDFGLPLAIKLKYRDTVNRNKMAVLSTGGCKQRPGIYIAAGNGLVTIGVVTASKGYNSPFESSVNTPGINQWKEVVLYYDGTTLSGAVKNPNNDQVTQIPAQSGGDFQRILAVEGALQLGYAHDNNFPGFVGDIDDVKIWIACTSVTRAQDFLSI</sequence>
<dbReference type="InterPro" id="IPR036508">
    <property type="entry name" value="Chitin-bd_dom_sf"/>
</dbReference>
<dbReference type="GO" id="GO:0008061">
    <property type="term" value="F:chitin binding"/>
    <property type="evidence" value="ECO:0007669"/>
    <property type="project" value="InterPro"/>
</dbReference>
<dbReference type="PROSITE" id="PS50234">
    <property type="entry name" value="VWFA"/>
    <property type="match status" value="1"/>
</dbReference>
<accession>A0AAN8KCH6</accession>
<dbReference type="SMART" id="SM00327">
    <property type="entry name" value="VWA"/>
    <property type="match status" value="1"/>
</dbReference>
<evidence type="ECO:0000313" key="5">
    <source>
        <dbReference type="EMBL" id="KAK6190995.1"/>
    </source>
</evidence>
<dbReference type="GO" id="GO:0005576">
    <property type="term" value="C:extracellular region"/>
    <property type="evidence" value="ECO:0007669"/>
    <property type="project" value="InterPro"/>
</dbReference>
<reference evidence="5 6" key="1">
    <citation type="submission" date="2024-01" db="EMBL/GenBank/DDBJ databases">
        <title>The genome of the rayed Mediterranean limpet Patella caerulea (Linnaeus, 1758).</title>
        <authorList>
            <person name="Anh-Thu Weber A."/>
            <person name="Halstead-Nussloch G."/>
        </authorList>
    </citation>
    <scope>NUCLEOTIDE SEQUENCE [LARGE SCALE GENOMIC DNA]</scope>
    <source>
        <strain evidence="5">AATW-2023a</strain>
        <tissue evidence="5">Whole specimen</tissue>
    </source>
</reference>
<dbReference type="InterPro" id="IPR050525">
    <property type="entry name" value="ECM_Assembly_Org"/>
</dbReference>
<feature type="domain" description="Chitin-binding type-2" evidence="4">
    <location>
        <begin position="214"/>
        <end position="277"/>
    </location>
</feature>
<evidence type="ECO:0000259" key="4">
    <source>
        <dbReference type="PROSITE" id="PS50940"/>
    </source>
</evidence>
<dbReference type="InterPro" id="IPR036465">
    <property type="entry name" value="vWFA_dom_sf"/>
</dbReference>
<comment type="caution">
    <text evidence="5">The sequence shown here is derived from an EMBL/GenBank/DDBJ whole genome shotgun (WGS) entry which is preliminary data.</text>
</comment>
<evidence type="ECO:0000256" key="2">
    <source>
        <dbReference type="ARBA" id="ARBA00049648"/>
    </source>
</evidence>
<dbReference type="InterPro" id="IPR013320">
    <property type="entry name" value="ConA-like_dom_sf"/>
</dbReference>
<evidence type="ECO:0000259" key="3">
    <source>
        <dbReference type="PROSITE" id="PS50234"/>
    </source>
</evidence>
<dbReference type="SUPFAM" id="SSF49899">
    <property type="entry name" value="Concanavalin A-like lectins/glucanases"/>
    <property type="match status" value="1"/>
</dbReference>
<dbReference type="PROSITE" id="PS50940">
    <property type="entry name" value="CHIT_BIND_II"/>
    <property type="match status" value="1"/>
</dbReference>
<evidence type="ECO:0000256" key="1">
    <source>
        <dbReference type="ARBA" id="ARBA00023278"/>
    </source>
</evidence>
<dbReference type="EMBL" id="JAZGQO010000002">
    <property type="protein sequence ID" value="KAK6190995.1"/>
    <property type="molecule type" value="Genomic_DNA"/>
</dbReference>
<dbReference type="Gene3D" id="3.40.50.410">
    <property type="entry name" value="von Willebrand factor, type A domain"/>
    <property type="match status" value="1"/>
</dbReference>
<feature type="domain" description="VWFA" evidence="3">
    <location>
        <begin position="10"/>
        <end position="194"/>
    </location>
</feature>
<dbReference type="Pfam" id="PF01607">
    <property type="entry name" value="CBM_14"/>
    <property type="match status" value="1"/>
</dbReference>
<dbReference type="SMART" id="SM00494">
    <property type="entry name" value="ChtBD2"/>
    <property type="match status" value="3"/>
</dbReference>
<dbReference type="InterPro" id="IPR002035">
    <property type="entry name" value="VWF_A"/>
</dbReference>
<protein>
    <submittedName>
        <fullName evidence="5">Uncharacterized protein</fullName>
    </submittedName>
</protein>
<dbReference type="PANTHER" id="PTHR24020">
    <property type="entry name" value="COLLAGEN ALPHA"/>
    <property type="match status" value="1"/>
</dbReference>
<dbReference type="PANTHER" id="PTHR24020:SF84">
    <property type="entry name" value="VWFA DOMAIN-CONTAINING PROTEIN"/>
    <property type="match status" value="1"/>
</dbReference>
<comment type="similarity">
    <text evidence="2">Belongs to the fibril-associated collagens with interrupted helices (FACIT) family.</text>
</comment>
<dbReference type="Proteomes" id="UP001347796">
    <property type="component" value="Unassembled WGS sequence"/>
</dbReference>
<organism evidence="5 6">
    <name type="scientific">Patella caerulea</name>
    <name type="common">Rayed Mediterranean limpet</name>
    <dbReference type="NCBI Taxonomy" id="87958"/>
    <lineage>
        <taxon>Eukaryota</taxon>
        <taxon>Metazoa</taxon>
        <taxon>Spiralia</taxon>
        <taxon>Lophotrochozoa</taxon>
        <taxon>Mollusca</taxon>
        <taxon>Gastropoda</taxon>
        <taxon>Patellogastropoda</taxon>
        <taxon>Patelloidea</taxon>
        <taxon>Patellidae</taxon>
        <taxon>Patella</taxon>
    </lineage>
</organism>
<dbReference type="SUPFAM" id="SSF57625">
    <property type="entry name" value="Invertebrate chitin-binding proteins"/>
    <property type="match status" value="1"/>
</dbReference>
<dbReference type="Pfam" id="PF00092">
    <property type="entry name" value="VWA"/>
    <property type="match status" value="1"/>
</dbReference>
<gene>
    <name evidence="5" type="ORF">SNE40_002746</name>
</gene>
<evidence type="ECO:0000313" key="6">
    <source>
        <dbReference type="Proteomes" id="UP001347796"/>
    </source>
</evidence>
<dbReference type="AlphaFoldDB" id="A0AAN8KCH6"/>
<keyword evidence="6" id="KW-1185">Reference proteome</keyword>
<dbReference type="InterPro" id="IPR002557">
    <property type="entry name" value="Chitin-bd_dom"/>
</dbReference>
<dbReference type="Gene3D" id="2.170.140.10">
    <property type="entry name" value="Chitin binding domain"/>
    <property type="match status" value="1"/>
</dbReference>
<name>A0AAN8KCH6_PATCE</name>
<dbReference type="Gene3D" id="2.60.120.200">
    <property type="match status" value="1"/>
</dbReference>
<keyword evidence="1" id="KW-0379">Hydroxylation</keyword>